<keyword evidence="1" id="KW-0175">Coiled coil</keyword>
<protein>
    <submittedName>
        <fullName evidence="3">Uncharacterized protein</fullName>
    </submittedName>
</protein>
<dbReference type="AlphaFoldDB" id="A0AAV7NCK4"/>
<dbReference type="SUPFAM" id="SSF57997">
    <property type="entry name" value="Tropomyosin"/>
    <property type="match status" value="1"/>
</dbReference>
<dbReference type="EMBL" id="JANPWB010000012">
    <property type="protein sequence ID" value="KAJ1113796.1"/>
    <property type="molecule type" value="Genomic_DNA"/>
</dbReference>
<sequence>MSPKVRKIGKEDKNQPKLQFDRRKSDSPMSDGVEPGLVGGHGVSSGEKQDLRQILVAIQHRLTQIDGKIDSLSYHMDRMTERLDKYAERLDQLERRVSEVDDGQAELATGHARLNKELSSLQTKGRLNLLERELVQLEQEHLNGVGSRTLGHKHTKLMEFQDTALAEIKHLGKYATARVYGESERPGLVLANLIHPDKEKSMIIAVQAEDSSEI</sequence>
<evidence type="ECO:0000313" key="4">
    <source>
        <dbReference type="Proteomes" id="UP001066276"/>
    </source>
</evidence>
<proteinExistence type="predicted"/>
<feature type="region of interest" description="Disordered" evidence="2">
    <location>
        <begin position="1"/>
        <end position="45"/>
    </location>
</feature>
<comment type="caution">
    <text evidence="3">The sequence shown here is derived from an EMBL/GenBank/DDBJ whole genome shotgun (WGS) entry which is preliminary data.</text>
</comment>
<name>A0AAV7NCK4_PLEWA</name>
<gene>
    <name evidence="3" type="ORF">NDU88_002037</name>
</gene>
<evidence type="ECO:0000313" key="3">
    <source>
        <dbReference type="EMBL" id="KAJ1113796.1"/>
    </source>
</evidence>
<keyword evidence="4" id="KW-1185">Reference proteome</keyword>
<accession>A0AAV7NCK4</accession>
<organism evidence="3 4">
    <name type="scientific">Pleurodeles waltl</name>
    <name type="common">Iberian ribbed newt</name>
    <dbReference type="NCBI Taxonomy" id="8319"/>
    <lineage>
        <taxon>Eukaryota</taxon>
        <taxon>Metazoa</taxon>
        <taxon>Chordata</taxon>
        <taxon>Craniata</taxon>
        <taxon>Vertebrata</taxon>
        <taxon>Euteleostomi</taxon>
        <taxon>Amphibia</taxon>
        <taxon>Batrachia</taxon>
        <taxon>Caudata</taxon>
        <taxon>Salamandroidea</taxon>
        <taxon>Salamandridae</taxon>
        <taxon>Pleurodelinae</taxon>
        <taxon>Pleurodeles</taxon>
    </lineage>
</organism>
<dbReference type="Proteomes" id="UP001066276">
    <property type="component" value="Chromosome 8"/>
</dbReference>
<feature type="compositionally biased region" description="Basic and acidic residues" evidence="2">
    <location>
        <begin position="8"/>
        <end position="26"/>
    </location>
</feature>
<dbReference type="Gene3D" id="3.90.20.10">
    <property type="match status" value="1"/>
</dbReference>
<evidence type="ECO:0000256" key="1">
    <source>
        <dbReference type="SAM" id="Coils"/>
    </source>
</evidence>
<reference evidence="3" key="1">
    <citation type="journal article" date="2022" name="bioRxiv">
        <title>Sequencing and chromosome-scale assembly of the giantPleurodeles waltlgenome.</title>
        <authorList>
            <person name="Brown T."/>
            <person name="Elewa A."/>
            <person name="Iarovenko S."/>
            <person name="Subramanian E."/>
            <person name="Araus A.J."/>
            <person name="Petzold A."/>
            <person name="Susuki M."/>
            <person name="Suzuki K.-i.T."/>
            <person name="Hayashi T."/>
            <person name="Toyoda A."/>
            <person name="Oliveira C."/>
            <person name="Osipova E."/>
            <person name="Leigh N.D."/>
            <person name="Simon A."/>
            <person name="Yun M.H."/>
        </authorList>
    </citation>
    <scope>NUCLEOTIDE SEQUENCE</scope>
    <source>
        <strain evidence="3">20211129_DDA</strain>
        <tissue evidence="3">Liver</tissue>
    </source>
</reference>
<evidence type="ECO:0000256" key="2">
    <source>
        <dbReference type="SAM" id="MobiDB-lite"/>
    </source>
</evidence>
<feature type="coiled-coil region" evidence="1">
    <location>
        <begin position="76"/>
        <end position="140"/>
    </location>
</feature>